<dbReference type="Gene3D" id="2.60.40.740">
    <property type="match status" value="5"/>
</dbReference>
<evidence type="ECO:0000256" key="7">
    <source>
        <dbReference type="SAM" id="Phobius"/>
    </source>
</evidence>
<feature type="compositionally biased region" description="Basic and acidic residues" evidence="6">
    <location>
        <begin position="1123"/>
        <end position="1141"/>
    </location>
</feature>
<evidence type="ECO:0000259" key="11">
    <source>
        <dbReference type="Pfam" id="PF17961"/>
    </source>
</evidence>
<dbReference type="Pfam" id="PF05737">
    <property type="entry name" value="Collagen_bind"/>
    <property type="match status" value="5"/>
</dbReference>
<evidence type="ECO:0000313" key="13">
    <source>
        <dbReference type="Proteomes" id="UP001055784"/>
    </source>
</evidence>
<dbReference type="EMBL" id="CP097770">
    <property type="protein sequence ID" value="URJ49153.1"/>
    <property type="molecule type" value="Genomic_DNA"/>
</dbReference>
<dbReference type="InterPro" id="IPR008456">
    <property type="entry name" value="Collagen-bd_dom"/>
</dbReference>
<reference evidence="12" key="1">
    <citation type="submission" date="2022-11" db="EMBL/GenBank/DDBJ databases">
        <authorList>
            <person name="Vasilchenko N.G."/>
            <person name="Prazdnova E.V."/>
            <person name="Gorovtsov A.V."/>
            <person name="Chistyakov V.A."/>
            <person name="Pak M.L."/>
        </authorList>
    </citation>
    <scope>NUCLEOTIDE SEQUENCE</scope>
    <source>
        <strain evidence="12">R 4.5</strain>
    </source>
</reference>
<keyword evidence="7" id="KW-0812">Transmembrane</keyword>
<dbReference type="SUPFAM" id="SSF49401">
    <property type="entry name" value="Bacterial adhesins"/>
    <property type="match status" value="6"/>
</dbReference>
<dbReference type="Gene3D" id="2.60.40.10">
    <property type="entry name" value="Immunoglobulins"/>
    <property type="match status" value="1"/>
</dbReference>
<keyword evidence="5" id="KW-0572">Peptidoglycan-anchor</keyword>
<evidence type="ECO:0000256" key="3">
    <source>
        <dbReference type="ARBA" id="ARBA00022525"/>
    </source>
</evidence>
<protein>
    <submittedName>
        <fullName evidence="12">Ig-like domain-containing protein</fullName>
    </submittedName>
</protein>
<evidence type="ECO:0000256" key="5">
    <source>
        <dbReference type="ARBA" id="ARBA00023088"/>
    </source>
</evidence>
<evidence type="ECO:0000256" key="8">
    <source>
        <dbReference type="SAM" id="SignalP"/>
    </source>
</evidence>
<feature type="domain" description="SpaA-like prealbumin fold" evidence="10">
    <location>
        <begin position="935"/>
        <end position="1012"/>
    </location>
</feature>
<feature type="domain" description="Collagen binding" evidence="9">
    <location>
        <begin position="231"/>
        <end position="354"/>
    </location>
</feature>
<keyword evidence="3" id="KW-0964">Secreted</keyword>
<dbReference type="NCBIfam" id="TIGR01167">
    <property type="entry name" value="LPXTG_anchor"/>
    <property type="match status" value="1"/>
</dbReference>
<dbReference type="Pfam" id="PF17802">
    <property type="entry name" value="SpaA"/>
    <property type="match status" value="1"/>
</dbReference>
<dbReference type="InterPro" id="IPR041171">
    <property type="entry name" value="SDR_Ig"/>
</dbReference>
<evidence type="ECO:0000313" key="12">
    <source>
        <dbReference type="EMBL" id="URJ49153.1"/>
    </source>
</evidence>
<evidence type="ECO:0000256" key="1">
    <source>
        <dbReference type="ARBA" id="ARBA00004168"/>
    </source>
</evidence>
<comment type="subcellular location">
    <subcellularLocation>
        <location evidence="1">Secreted</location>
        <location evidence="1">Cell wall</location>
        <topology evidence="1">Peptidoglycan-anchor</topology>
    </subcellularLocation>
</comment>
<dbReference type="Pfam" id="PF17961">
    <property type="entry name" value="Big_8"/>
    <property type="match status" value="1"/>
</dbReference>
<dbReference type="RefSeq" id="WP_250259718.1">
    <property type="nucleotide sequence ID" value="NZ_CP097770.1"/>
</dbReference>
<keyword evidence="2" id="KW-0134">Cell wall</keyword>
<keyword evidence="7" id="KW-0472">Membrane</keyword>
<feature type="domain" description="SDR-like Ig" evidence="11">
    <location>
        <begin position="112"/>
        <end position="205"/>
    </location>
</feature>
<feature type="compositionally biased region" description="Pro residues" evidence="6">
    <location>
        <begin position="1100"/>
        <end position="1110"/>
    </location>
</feature>
<keyword evidence="4 8" id="KW-0732">Signal</keyword>
<proteinExistence type="predicted"/>
<feature type="domain" description="Collagen binding" evidence="9">
    <location>
        <begin position="371"/>
        <end position="468"/>
    </location>
</feature>
<evidence type="ECO:0000256" key="4">
    <source>
        <dbReference type="ARBA" id="ARBA00022729"/>
    </source>
</evidence>
<keyword evidence="7" id="KW-1133">Transmembrane helix</keyword>
<feature type="region of interest" description="Disordered" evidence="6">
    <location>
        <begin position="1022"/>
        <end position="1158"/>
    </location>
</feature>
<dbReference type="InterPro" id="IPR013783">
    <property type="entry name" value="Ig-like_fold"/>
</dbReference>
<feature type="chain" id="PRO_5042231917" evidence="8">
    <location>
        <begin position="28"/>
        <end position="1186"/>
    </location>
</feature>
<feature type="domain" description="Collagen binding" evidence="9">
    <location>
        <begin position="785"/>
        <end position="910"/>
    </location>
</feature>
<gene>
    <name evidence="12" type="ORF">MF626_003462</name>
</gene>
<evidence type="ECO:0000256" key="6">
    <source>
        <dbReference type="SAM" id="MobiDB-lite"/>
    </source>
</evidence>
<evidence type="ECO:0000259" key="9">
    <source>
        <dbReference type="Pfam" id="PF05737"/>
    </source>
</evidence>
<feature type="signal peptide" evidence="8">
    <location>
        <begin position="1"/>
        <end position="27"/>
    </location>
</feature>
<dbReference type="InterPro" id="IPR041033">
    <property type="entry name" value="SpaA_PFL_dom_1"/>
</dbReference>
<dbReference type="GO" id="GO:0005518">
    <property type="term" value="F:collagen binding"/>
    <property type="evidence" value="ECO:0007669"/>
    <property type="project" value="InterPro"/>
</dbReference>
<sequence>MRTKINVMIIALLLIVQSFFSATLAYADAPAPELPQSAVSDPNHTVTDAVYVVPNLEPPREIPSNTVPFVQGATSSKSQHDAAPQSILTKLSLTDETGRVIDAVYSPDSQFDIGSAIQLGYEWELPDNTYKSGDTFTFHLPEQFVIYTDISSPLVTTDGTVGYFTVDRQGKVIMTFNQYVENHSNVSGKLQIKTEFTKETVKGSTEIIIAIPIKGGVQTVIVNVKPQSGPTLSKQGKIAGTNQIDWTIDVNKQLNTVKHALITDPIPSGLELRRDSIRLYHLQVNIDGSTVVRDLVNASEYAIEADQAGTGFVIHFQDDSINTAYQIQYSTRIIGDETRFSNTATLSGDAIENVVATATVQVERGEFLSKKVEKYDHATQTLSWAIRYNFSETKIPEAKALLIDHFNKTQELLPGSLKVFKGNTLEELPSWAYTVIPVDYPDRNGFKLQFNFDVDSAYTIRYQTQARGRVYDNGKVINIITSDGTQKIVSTEIISGVMTKMYDTPNYNTKIIPWVITINTDLYIMKNIVIQDVFPNGGLALLPDTLKIQSVDGTTELRAPTDYELIPLSQDYKQGFTLIFHKAIQKAYTIKYSTTYNNDWKTDTTKPEFRNKSHIEYQFEDGERSSQEVECPIWPDFMTQRNGAKQGSYNATSKLITWDIKANYNRKILNHAEVRDPLLQGQKLLPASVKVYDMTLLGWWDGVQKGAEIPADQYTIIPPSQQNGNELRIQFKNKIQTPYWITFQTSLEGELIEKEIHNQALLLDGQKTVSEWAAQVTVPHGGEYVSKVGAQNGNKIDWSIRINEGQSHVSNGKIIDQPSSNQILIEDSFHLYSTIIAANGNTTKGTELIRNQDYKLYIKTDAQGQQTFELTFAKDISTAFILEYQSFIHAEDKAKVSNKVAFEGDRLTTELRETSQEIIVRTSSGSGSGGGVTESLELTKVDQDMPDKVLPGAQFALYDKGQKRTPLIQTTNQEGKIIFSSLLHDDYILEELAAPEGYKITEGKLEIKIDATLRQSSGVKRVVITNRKEKKNDPEPPVDPGTPTDPANPSGPGTPTHPNPSPPSGGSGKKHDKDPEIPDIPSIIVPPSLPKSPEDIVPPQEEPAPIPPELPAVMPHQAPPPVDSKDDPEPKIRLKVPGKEPEEPEDTPAVHQLPQTGESSPVPFYLTGIAMVIWGVFLKFRRTNKK</sequence>
<dbReference type="SUPFAM" id="SSF49478">
    <property type="entry name" value="Cna protein B-type domain"/>
    <property type="match status" value="1"/>
</dbReference>
<dbReference type="Proteomes" id="UP001055784">
    <property type="component" value="Chromosome"/>
</dbReference>
<name>A0AAE9L734_PAEPO</name>
<dbReference type="InterPro" id="IPR011252">
    <property type="entry name" value="Fibrogen-bd_dom1"/>
</dbReference>
<feature type="transmembrane region" description="Helical" evidence="7">
    <location>
        <begin position="1162"/>
        <end position="1180"/>
    </location>
</feature>
<feature type="domain" description="Collagen binding" evidence="9">
    <location>
        <begin position="643"/>
        <end position="762"/>
    </location>
</feature>
<evidence type="ECO:0000256" key="2">
    <source>
        <dbReference type="ARBA" id="ARBA00022512"/>
    </source>
</evidence>
<dbReference type="AlphaFoldDB" id="A0AAE9L734"/>
<evidence type="ECO:0000259" key="10">
    <source>
        <dbReference type="Pfam" id="PF17802"/>
    </source>
</evidence>
<accession>A0AAE9L734</accession>
<dbReference type="Gene3D" id="2.60.40.1280">
    <property type="match status" value="1"/>
</dbReference>
<feature type="domain" description="Collagen binding" evidence="9">
    <location>
        <begin position="508"/>
        <end position="614"/>
    </location>
</feature>
<organism evidence="12 13">
    <name type="scientific">Paenibacillus polymyxa</name>
    <name type="common">Bacillus polymyxa</name>
    <dbReference type="NCBI Taxonomy" id="1406"/>
    <lineage>
        <taxon>Bacteria</taxon>
        <taxon>Bacillati</taxon>
        <taxon>Bacillota</taxon>
        <taxon>Bacilli</taxon>
        <taxon>Bacillales</taxon>
        <taxon>Paenibacillaceae</taxon>
        <taxon>Paenibacillus</taxon>
    </lineage>
</organism>
<dbReference type="InterPro" id="IPR008966">
    <property type="entry name" value="Adhesion_dom_sf"/>
</dbReference>
<dbReference type="GO" id="GO:0007155">
    <property type="term" value="P:cell adhesion"/>
    <property type="evidence" value="ECO:0007669"/>
    <property type="project" value="InterPro"/>
</dbReference>